<feature type="region of interest" description="Disordered" evidence="1">
    <location>
        <begin position="254"/>
        <end position="300"/>
    </location>
</feature>
<dbReference type="OMA" id="RMHWQLK"/>
<proteinExistence type="predicted"/>
<reference evidence="2" key="1">
    <citation type="journal article" date="2002" name="Science">
        <title>The genome sequence of the malaria mosquito Anopheles gambiae.</title>
        <authorList>
            <person name="Holt R.A."/>
            <person name="Subramanian G.M."/>
            <person name="Halpern A."/>
            <person name="Sutton G.G."/>
            <person name="Charlab R."/>
            <person name="Nusskern D.R."/>
            <person name="Wincker P."/>
            <person name="Clark A.G."/>
            <person name="Ribeiro J.M."/>
            <person name="Wides R."/>
            <person name="Salzberg S.L."/>
            <person name="Loftus B."/>
            <person name="Yandell M."/>
            <person name="Majoros W.H."/>
            <person name="Rusch D.B."/>
            <person name="Lai Z."/>
            <person name="Kraft C.L."/>
            <person name="Abril J.F."/>
            <person name="Anthouard V."/>
            <person name="Arensburger P."/>
            <person name="Atkinson P.W."/>
            <person name="Baden H."/>
            <person name="de Berardinis V."/>
            <person name="Baldwin D."/>
            <person name="Benes V."/>
            <person name="Biedler J."/>
            <person name="Blass C."/>
            <person name="Bolanos R."/>
            <person name="Boscus D."/>
            <person name="Barnstead M."/>
            <person name="Cai S."/>
            <person name="Center A."/>
            <person name="Chaturverdi K."/>
            <person name="Christophides G.K."/>
            <person name="Chrystal M.A."/>
            <person name="Clamp M."/>
            <person name="Cravchik A."/>
            <person name="Curwen V."/>
            <person name="Dana A."/>
            <person name="Delcher A."/>
            <person name="Dew I."/>
            <person name="Evans C.A."/>
            <person name="Flanigan M."/>
            <person name="Grundschober-Freimoser A."/>
            <person name="Friedli L."/>
            <person name="Gu Z."/>
            <person name="Guan P."/>
            <person name="Guigo R."/>
            <person name="Hillenmeyer M.E."/>
            <person name="Hladun S.L."/>
            <person name="Hogan J.R."/>
            <person name="Hong Y.S."/>
            <person name="Hoover J."/>
            <person name="Jaillon O."/>
            <person name="Ke Z."/>
            <person name="Kodira C."/>
            <person name="Kokoza E."/>
            <person name="Koutsos A."/>
            <person name="Letunic I."/>
            <person name="Levitsky A."/>
            <person name="Liang Y."/>
            <person name="Lin J.J."/>
            <person name="Lobo N.F."/>
            <person name="Lopez J.R."/>
            <person name="Malek J.A."/>
            <person name="McIntosh T.C."/>
            <person name="Meister S."/>
            <person name="Miller J."/>
            <person name="Mobarry C."/>
            <person name="Mongin E."/>
            <person name="Murphy S.D."/>
            <person name="O'Brochta D.A."/>
            <person name="Pfannkoch C."/>
            <person name="Qi R."/>
            <person name="Regier M.A."/>
            <person name="Remington K."/>
            <person name="Shao H."/>
            <person name="Sharakhova M.V."/>
            <person name="Sitter C.D."/>
            <person name="Shetty J."/>
            <person name="Smith T.J."/>
            <person name="Strong R."/>
            <person name="Sun J."/>
            <person name="Thomasova D."/>
            <person name="Ton L.Q."/>
            <person name="Topalis P."/>
            <person name="Tu Z."/>
            <person name="Unger M.F."/>
            <person name="Walenz B."/>
            <person name="Wang A."/>
            <person name="Wang J."/>
            <person name="Wang M."/>
            <person name="Wang X."/>
            <person name="Woodford K.J."/>
            <person name="Wortman J.R."/>
            <person name="Wu M."/>
            <person name="Yao A."/>
            <person name="Zdobnov E.M."/>
            <person name="Zhang H."/>
            <person name="Zhao Q."/>
            <person name="Zhao S."/>
            <person name="Zhu S.C."/>
            <person name="Zhimulev I."/>
            <person name="Coluzzi M."/>
            <person name="della Torre A."/>
            <person name="Roth C.W."/>
            <person name="Louis C."/>
            <person name="Kalush F."/>
            <person name="Mural R.J."/>
            <person name="Myers E.W."/>
            <person name="Adams M.D."/>
            <person name="Smith H.O."/>
            <person name="Broder S."/>
            <person name="Gardner M.J."/>
            <person name="Fraser C.M."/>
            <person name="Birney E."/>
            <person name="Bork P."/>
            <person name="Brey P.T."/>
            <person name="Venter J.C."/>
            <person name="Weissenbach J."/>
            <person name="Kafatos F.C."/>
            <person name="Collins F.H."/>
            <person name="Hoffman S.L."/>
        </authorList>
    </citation>
    <scope>NUCLEOTIDE SEQUENCE [LARGE SCALE GENOMIC DNA]</scope>
    <source>
        <strain evidence="2">PEST</strain>
    </source>
</reference>
<feature type="compositionally biased region" description="Basic and acidic residues" evidence="1">
    <location>
        <begin position="20"/>
        <end position="32"/>
    </location>
</feature>
<dbReference type="eggNOG" id="ENOG502SR9R">
    <property type="taxonomic scope" value="Eukaryota"/>
</dbReference>
<dbReference type="PaxDb" id="7165-AGAP013082-PA"/>
<protein>
    <submittedName>
        <fullName evidence="2">AGAP013082-PA</fullName>
    </submittedName>
</protein>
<dbReference type="AlphaFoldDB" id="F5HMH4"/>
<dbReference type="VEuPathDB" id="VectorBase:AGAMI1_009192"/>
<dbReference type="STRING" id="7165.F5HMH4"/>
<evidence type="ECO:0000256" key="1">
    <source>
        <dbReference type="SAM" id="MobiDB-lite"/>
    </source>
</evidence>
<dbReference type="EMBL" id="AAAB01008987">
    <property type="protein sequence ID" value="EGK97496.1"/>
    <property type="molecule type" value="Genomic_DNA"/>
</dbReference>
<dbReference type="VEuPathDB" id="VectorBase:AGAP029583"/>
<dbReference type="PhylomeDB" id="F5HMH4"/>
<evidence type="ECO:0000313" key="2">
    <source>
        <dbReference type="EMBL" id="EGK97496.1"/>
    </source>
</evidence>
<accession>F5HMH4</accession>
<reference evidence="2" key="4">
    <citation type="journal article" date="2007" name="Genome Biol.">
        <title>Update of the Anopheles gambiae PEST genome assembly.</title>
        <authorList>
            <person name="Sharakhova M.V."/>
            <person name="Hammond M.P."/>
            <person name="Lobo N.F."/>
            <person name="Krzywinski J."/>
            <person name="Unger M.F."/>
            <person name="Hillenmeyer M.E."/>
            <person name="Bruggner R.V."/>
            <person name="Birney E."/>
            <person name="Collins F.H."/>
        </authorList>
    </citation>
    <scope>NUCLEOTIDE SEQUENCE</scope>
    <source>
        <strain evidence="2">PEST</strain>
    </source>
</reference>
<sequence length="452" mass="48338">MERKEEKEKEKVKAHRKRSGEHQPLHSTRRETLPTPPPDPTVAAAAAAAAPSGPVVEGDAYACTGSYAETDPFKRLFTYREREAQFLRLLCEGDPATAVQDGGGVGCKKPPGPCHSQSLPGSNAKEPDTPDAPTLGRNEPGFESANEFLMLLNRAGPSVAAALSTKDAIDQLDRLHELIGQMLTLQEQNMRMHWQLKNVETLRKLKLMQLAMAKDPDAFMVGLPEDTSDNDLLDSEIGPNLALLETILAAGNSASSKRSSSKRERSKSVINDEIGNFQLHRKESGGGGGGGGGSGRNYPLRRQSAISDFKPKVSKWTKVKAAFKWEKTSALPANEIKSTEAMMIPVNNEVARYLRVPSIPCVGSSGDSVFSSSSGIVVSGGSAPGTPGENSLASSAENLTDLNEEAGAATGQRERRGEALHSSCDGQWVLGLLSKVGKNSATHPEAFQWLAS</sequence>
<comment type="caution">
    <text evidence="2">The sequence shown here is derived from an EMBL/GenBank/DDBJ whole genome shotgun (WGS) entry which is preliminary data.</text>
</comment>
<gene>
    <name evidence="2" type="ORF">AgaP_AGAP013082</name>
</gene>
<dbReference type="PANTHER" id="PTHR23107:SF0">
    <property type="entry name" value="IP09280P"/>
    <property type="match status" value="1"/>
</dbReference>
<reference evidence="2" key="3">
    <citation type="journal article" date="2004" name="Trends Parasitol.">
        <title>The Anopheles gambiae genome: an update.</title>
        <authorList>
            <person name="Mongin E."/>
            <person name="Louis C."/>
            <person name="Holt R.A."/>
            <person name="Birney E."/>
            <person name="Collins F.H."/>
        </authorList>
    </citation>
    <scope>NUCLEOTIDE SEQUENCE</scope>
    <source>
        <strain evidence="2">PEST</strain>
    </source>
</reference>
<feature type="compositionally biased region" description="Basic and acidic residues" evidence="1">
    <location>
        <begin position="1"/>
        <end position="11"/>
    </location>
</feature>
<dbReference type="HOGENOM" id="CLU_605845_0_0_1"/>
<feature type="region of interest" description="Disordered" evidence="1">
    <location>
        <begin position="1"/>
        <end position="55"/>
    </location>
</feature>
<dbReference type="PANTHER" id="PTHR23107">
    <property type="entry name" value="SYNOVIAL SARCOMA ASSOCIATED SS18 PROTEIN"/>
    <property type="match status" value="1"/>
</dbReference>
<reference evidence="2" key="2">
    <citation type="submission" date="2002-03" db="EMBL/GenBank/DDBJ databases">
        <authorList>
            <consortium name="The Anopheles Genome Sequencing Consortium"/>
        </authorList>
    </citation>
    <scope>NUCLEOTIDE SEQUENCE</scope>
    <source>
        <strain evidence="2">PEST</strain>
    </source>
</reference>
<feature type="compositionally biased region" description="Low complexity" evidence="1">
    <location>
        <begin position="41"/>
        <end position="51"/>
    </location>
</feature>
<feature type="region of interest" description="Disordered" evidence="1">
    <location>
        <begin position="109"/>
        <end position="140"/>
    </location>
</feature>
<name>F5HMH4_ANOGA</name>
<feature type="compositionally biased region" description="Gly residues" evidence="1">
    <location>
        <begin position="285"/>
        <end position="295"/>
    </location>
</feature>
<organism evidence="2">
    <name type="scientific">Anopheles gambiae</name>
    <name type="common">African malaria mosquito</name>
    <dbReference type="NCBI Taxonomy" id="7165"/>
    <lineage>
        <taxon>Eukaryota</taxon>
        <taxon>Metazoa</taxon>
        <taxon>Ecdysozoa</taxon>
        <taxon>Arthropoda</taxon>
        <taxon>Hexapoda</taxon>
        <taxon>Insecta</taxon>
        <taxon>Pterygota</taxon>
        <taxon>Neoptera</taxon>
        <taxon>Endopterygota</taxon>
        <taxon>Diptera</taxon>
        <taxon>Nematocera</taxon>
        <taxon>Culicoidea</taxon>
        <taxon>Culicidae</taxon>
        <taxon>Anophelinae</taxon>
        <taxon>Anopheles</taxon>
    </lineage>
</organism>
<reference evidence="2" key="5">
    <citation type="submission" date="2011-05" db="EMBL/GenBank/DDBJ databases">
        <authorList>
            <consortium name="VectorBase"/>
        </authorList>
    </citation>
    <scope>NUCLEOTIDE SEQUENCE</scope>
    <source>
        <strain evidence="2">PEST</strain>
    </source>
</reference>